<dbReference type="PANTHER" id="PTHR10605">
    <property type="entry name" value="HEPARAN SULFATE SULFOTRANSFERASE"/>
    <property type="match status" value="1"/>
</dbReference>
<evidence type="ECO:0000256" key="1">
    <source>
        <dbReference type="ARBA" id="ARBA00022679"/>
    </source>
</evidence>
<dbReference type="InterPro" id="IPR037359">
    <property type="entry name" value="NST/OST"/>
</dbReference>
<dbReference type="EMBL" id="PVTD01000009">
    <property type="protein sequence ID" value="PRY21508.1"/>
    <property type="molecule type" value="Genomic_DNA"/>
</dbReference>
<name>A0A2T0RK20_9RHOB</name>
<evidence type="ECO:0000313" key="3">
    <source>
        <dbReference type="Proteomes" id="UP000239480"/>
    </source>
</evidence>
<dbReference type="PANTHER" id="PTHR10605:SF56">
    <property type="entry name" value="BIFUNCTIONAL HEPARAN SULFATE N-DEACETYLASE_N-SULFOTRANSFERASE"/>
    <property type="match status" value="1"/>
</dbReference>
<organism evidence="2 3">
    <name type="scientific">Aliiruegeria haliotis</name>
    <dbReference type="NCBI Taxonomy" id="1280846"/>
    <lineage>
        <taxon>Bacteria</taxon>
        <taxon>Pseudomonadati</taxon>
        <taxon>Pseudomonadota</taxon>
        <taxon>Alphaproteobacteria</taxon>
        <taxon>Rhodobacterales</taxon>
        <taxon>Roseobacteraceae</taxon>
        <taxon>Aliiruegeria</taxon>
    </lineage>
</organism>
<dbReference type="OrthoDB" id="981508at2"/>
<keyword evidence="3" id="KW-1185">Reference proteome</keyword>
<dbReference type="Proteomes" id="UP000239480">
    <property type="component" value="Unassembled WGS sequence"/>
</dbReference>
<protein>
    <submittedName>
        <fullName evidence="2">Sulfotransferase family protein</fullName>
    </submittedName>
</protein>
<dbReference type="InterPro" id="IPR027417">
    <property type="entry name" value="P-loop_NTPase"/>
</dbReference>
<gene>
    <name evidence="2" type="ORF">CLV78_109121</name>
</gene>
<reference evidence="2 3" key="1">
    <citation type="submission" date="2018-03" db="EMBL/GenBank/DDBJ databases">
        <title>Genomic Encyclopedia of Archaeal and Bacterial Type Strains, Phase II (KMG-II): from individual species to whole genera.</title>
        <authorList>
            <person name="Goeker M."/>
        </authorList>
    </citation>
    <scope>NUCLEOTIDE SEQUENCE [LARGE SCALE GENOMIC DNA]</scope>
    <source>
        <strain evidence="2 3">DSM 29328</strain>
    </source>
</reference>
<dbReference type="SUPFAM" id="SSF52540">
    <property type="entry name" value="P-loop containing nucleoside triphosphate hydrolases"/>
    <property type="match status" value="1"/>
</dbReference>
<keyword evidence="1 2" id="KW-0808">Transferase</keyword>
<dbReference type="AlphaFoldDB" id="A0A2T0RK20"/>
<dbReference type="Gene3D" id="3.40.50.300">
    <property type="entry name" value="P-loop containing nucleotide triphosphate hydrolases"/>
    <property type="match status" value="1"/>
</dbReference>
<dbReference type="RefSeq" id="WP_106206762.1">
    <property type="nucleotide sequence ID" value="NZ_PVTD01000009.1"/>
</dbReference>
<proteinExistence type="predicted"/>
<comment type="caution">
    <text evidence="2">The sequence shown here is derived from an EMBL/GenBank/DDBJ whole genome shotgun (WGS) entry which is preliminary data.</text>
</comment>
<accession>A0A2T0RK20</accession>
<sequence>MNRPALDYDELFKRFLDDGAVLPEGKEVIFCLGTQKAGTSWLWHYLKDHWACHVFYQKELHFFDALHINRNEQVHRISNRLNRAVEKLRQASPEEYNQALTNVRRLGHRLDMYRAGQEGRAAYLANMMVGSGKARYLCDLTPGYQLLSEDGLRDMASVGRSPRFLFIMRDPVARLWSQVRMNASDAGAEGAAMAQRSQDVIRRLLKEGGPELKRADYRGALERMDNVLPADRTLVLFYEDLFQQETADRLCGFLGIKSRPVDTRVFYEGSKANLPEDLRLACREMLKDQYDYVLDRFGERVPAKWRAGAPAAVTG</sequence>
<evidence type="ECO:0000313" key="2">
    <source>
        <dbReference type="EMBL" id="PRY21508.1"/>
    </source>
</evidence>
<dbReference type="Pfam" id="PF13469">
    <property type="entry name" value="Sulfotransfer_3"/>
    <property type="match status" value="1"/>
</dbReference>
<dbReference type="GO" id="GO:0008146">
    <property type="term" value="F:sulfotransferase activity"/>
    <property type="evidence" value="ECO:0007669"/>
    <property type="project" value="InterPro"/>
</dbReference>